<feature type="domain" description="RNase H type-1" evidence="1">
    <location>
        <begin position="4"/>
        <end position="71"/>
    </location>
</feature>
<accession>A0ABR2RRC6</accession>
<evidence type="ECO:0000313" key="3">
    <source>
        <dbReference type="Proteomes" id="UP001396334"/>
    </source>
</evidence>
<organism evidence="2 3">
    <name type="scientific">Hibiscus sabdariffa</name>
    <name type="common">roselle</name>
    <dbReference type="NCBI Taxonomy" id="183260"/>
    <lineage>
        <taxon>Eukaryota</taxon>
        <taxon>Viridiplantae</taxon>
        <taxon>Streptophyta</taxon>
        <taxon>Embryophyta</taxon>
        <taxon>Tracheophyta</taxon>
        <taxon>Spermatophyta</taxon>
        <taxon>Magnoliopsida</taxon>
        <taxon>eudicotyledons</taxon>
        <taxon>Gunneridae</taxon>
        <taxon>Pentapetalae</taxon>
        <taxon>rosids</taxon>
        <taxon>malvids</taxon>
        <taxon>Malvales</taxon>
        <taxon>Malvaceae</taxon>
        <taxon>Malvoideae</taxon>
        <taxon>Hibiscus</taxon>
    </lineage>
</organism>
<evidence type="ECO:0000313" key="2">
    <source>
        <dbReference type="EMBL" id="KAK9015551.1"/>
    </source>
</evidence>
<gene>
    <name evidence="2" type="ORF">V6N11_006653</name>
</gene>
<comment type="caution">
    <text evidence="2">The sequence shown here is derived from an EMBL/GenBank/DDBJ whole genome shotgun (WGS) entry which is preliminary data.</text>
</comment>
<reference evidence="2 3" key="1">
    <citation type="journal article" date="2024" name="G3 (Bethesda)">
        <title>Genome assembly of Hibiscus sabdariffa L. provides insights into metabolisms of medicinal natural products.</title>
        <authorList>
            <person name="Kim T."/>
        </authorList>
    </citation>
    <scope>NUCLEOTIDE SEQUENCE [LARGE SCALE GENOMIC DNA]</scope>
    <source>
        <strain evidence="2">TK-2024</strain>
        <tissue evidence="2">Old leaves</tissue>
    </source>
</reference>
<sequence>MLARVWSFGFRRIVVETNNLEVIWVLQYDSHPLSGNGLVASIRHWTKHNWELVIRHIPRTCNMLAAKLSTWGRLNSQVAETFSNPPASLIAEIDTNKKSPLFDSLVP</sequence>
<dbReference type="InterPro" id="IPR044730">
    <property type="entry name" value="RNase_H-like_dom_plant"/>
</dbReference>
<dbReference type="CDD" id="cd06222">
    <property type="entry name" value="RNase_H_like"/>
    <property type="match status" value="1"/>
</dbReference>
<dbReference type="InterPro" id="IPR002156">
    <property type="entry name" value="RNaseH_domain"/>
</dbReference>
<keyword evidence="3" id="KW-1185">Reference proteome</keyword>
<dbReference type="Proteomes" id="UP001396334">
    <property type="component" value="Unassembled WGS sequence"/>
</dbReference>
<dbReference type="Pfam" id="PF13456">
    <property type="entry name" value="RVT_3"/>
    <property type="match status" value="1"/>
</dbReference>
<proteinExistence type="predicted"/>
<protein>
    <recommendedName>
        <fullName evidence="1">RNase H type-1 domain-containing protein</fullName>
    </recommendedName>
</protein>
<evidence type="ECO:0000259" key="1">
    <source>
        <dbReference type="Pfam" id="PF13456"/>
    </source>
</evidence>
<dbReference type="EMBL" id="JBBPBN010000021">
    <property type="protein sequence ID" value="KAK9015551.1"/>
    <property type="molecule type" value="Genomic_DNA"/>
</dbReference>
<name>A0ABR2RRC6_9ROSI</name>